<reference evidence="1 2" key="1">
    <citation type="submission" date="2015-01" db="EMBL/GenBank/DDBJ databases">
        <title>Evolution of Trichinella species and genotypes.</title>
        <authorList>
            <person name="Korhonen P.K."/>
            <person name="Edoardo P."/>
            <person name="Giuseppe L.R."/>
            <person name="Gasser R.B."/>
        </authorList>
    </citation>
    <scope>NUCLEOTIDE SEQUENCE [LARGE SCALE GENOMIC DNA]</scope>
    <source>
        <strain evidence="1">ISS3</strain>
    </source>
</reference>
<evidence type="ECO:0000313" key="2">
    <source>
        <dbReference type="Proteomes" id="UP000054776"/>
    </source>
</evidence>
<gene>
    <name evidence="1" type="ORF">T01_553</name>
</gene>
<organism evidence="1 2">
    <name type="scientific">Trichinella spiralis</name>
    <name type="common">Trichina worm</name>
    <dbReference type="NCBI Taxonomy" id="6334"/>
    <lineage>
        <taxon>Eukaryota</taxon>
        <taxon>Metazoa</taxon>
        <taxon>Ecdysozoa</taxon>
        <taxon>Nematoda</taxon>
        <taxon>Enoplea</taxon>
        <taxon>Dorylaimia</taxon>
        <taxon>Trichinellida</taxon>
        <taxon>Trichinellidae</taxon>
        <taxon>Trichinella</taxon>
    </lineage>
</organism>
<accession>A0A0V0ZET3</accession>
<sequence>MFDEMKNDHFIEFYAVHDLNYSLSISTVPTMWLFDSVFVINING</sequence>
<dbReference type="InParanoid" id="A0A0V0ZET3"/>
<keyword evidence="2" id="KW-1185">Reference proteome</keyword>
<dbReference type="AlphaFoldDB" id="A0A0V0ZET3"/>
<proteinExistence type="predicted"/>
<comment type="caution">
    <text evidence="1">The sequence shown here is derived from an EMBL/GenBank/DDBJ whole genome shotgun (WGS) entry which is preliminary data.</text>
</comment>
<evidence type="ECO:0000313" key="1">
    <source>
        <dbReference type="EMBL" id="KRY11030.1"/>
    </source>
</evidence>
<name>A0A0V0ZET3_TRISP</name>
<protein>
    <submittedName>
        <fullName evidence="1">Uncharacterized protein</fullName>
    </submittedName>
</protein>
<dbReference type="Proteomes" id="UP000054776">
    <property type="component" value="Unassembled WGS sequence"/>
</dbReference>
<dbReference type="EMBL" id="JYDH01002455">
    <property type="protein sequence ID" value="KRY11030.1"/>
    <property type="molecule type" value="Genomic_DNA"/>
</dbReference>